<dbReference type="Gene3D" id="3.40.50.1820">
    <property type="entry name" value="alpha/beta hydrolase"/>
    <property type="match status" value="1"/>
</dbReference>
<proteinExistence type="predicted"/>
<dbReference type="Pfam" id="PF12146">
    <property type="entry name" value="Hydrolase_4"/>
    <property type="match status" value="1"/>
</dbReference>
<name>A0A6M0RUM4_9CYAN</name>
<dbReference type="Proteomes" id="UP000481033">
    <property type="component" value="Unassembled WGS sequence"/>
</dbReference>
<dbReference type="AlphaFoldDB" id="A0A6M0RUM4"/>
<dbReference type="EMBL" id="QXHD01000004">
    <property type="protein sequence ID" value="NEZ59451.1"/>
    <property type="molecule type" value="Genomic_DNA"/>
</dbReference>
<feature type="domain" description="Serine aminopeptidase S33" evidence="1">
    <location>
        <begin position="11"/>
        <end position="100"/>
    </location>
</feature>
<organism evidence="2 3">
    <name type="scientific">Adonisia turfae CCMR0081</name>
    <dbReference type="NCBI Taxonomy" id="2292702"/>
    <lineage>
        <taxon>Bacteria</taxon>
        <taxon>Bacillati</taxon>
        <taxon>Cyanobacteriota</taxon>
        <taxon>Adonisia</taxon>
        <taxon>Adonisia turfae</taxon>
    </lineage>
</organism>
<accession>A0A6M0RUM4</accession>
<dbReference type="SUPFAM" id="SSF53474">
    <property type="entry name" value="alpha/beta-Hydrolases"/>
    <property type="match status" value="1"/>
</dbReference>
<evidence type="ECO:0000313" key="3">
    <source>
        <dbReference type="Proteomes" id="UP000481033"/>
    </source>
</evidence>
<keyword evidence="3" id="KW-1185">Reference proteome</keyword>
<comment type="caution">
    <text evidence="2">The sequence shown here is derived from an EMBL/GenBank/DDBJ whole genome shotgun (WGS) entry which is preliminary data.</text>
</comment>
<evidence type="ECO:0000259" key="1">
    <source>
        <dbReference type="Pfam" id="PF12146"/>
    </source>
</evidence>
<protein>
    <submittedName>
        <fullName evidence="2">Lysophospholipase</fullName>
    </submittedName>
</protein>
<dbReference type="PANTHER" id="PTHR37946:SF1">
    <property type="entry name" value="SLL1969 PROTEIN"/>
    <property type="match status" value="1"/>
</dbReference>
<dbReference type="InterPro" id="IPR022742">
    <property type="entry name" value="Hydrolase_4"/>
</dbReference>
<sequence length="302" mass="34495">MVDTQSLPFILFVQHGWHDTHRRIHRLGISLADPNTEVIAPNLGLIKTWWRIDPLIDQVEQVAIATHQHHPNRPWRIVGHSMGGLIWLELLERHPEWWSHVSSVSLVSSPVGGADLGRIFDPFRWGIGIARDLGTDRRQMAENLARHIPMQTIASDYDGGSDGTVPLQCSQFRHAHYTQLKGIRHDNTKDHPDVTTAIQNFWSILPKAPTVPEDPLEDTIIAQMQAIPGITDAHHRNFNRSTIWAPLTHGFSLRIWRHPLGIHHVFLADAQQRCRFAGFVGWADTQGLYQRLAMIKQRHCKQ</sequence>
<reference evidence="2 3" key="1">
    <citation type="journal article" date="2020" name="Microb. Ecol.">
        <title>Ecogenomics of the Marine Benthic Filamentous Cyanobacterium Adonisia.</title>
        <authorList>
            <person name="Walter J.M."/>
            <person name="Coutinho F.H."/>
            <person name="Leomil L."/>
            <person name="Hargreaves P.I."/>
            <person name="Campeao M.E."/>
            <person name="Vieira V.V."/>
            <person name="Silva B.S."/>
            <person name="Fistarol G.O."/>
            <person name="Salomon P.S."/>
            <person name="Sawabe T."/>
            <person name="Mino S."/>
            <person name="Hosokawa M."/>
            <person name="Miyashita H."/>
            <person name="Maruyama F."/>
            <person name="van Verk M.C."/>
            <person name="Dutilh B.E."/>
            <person name="Thompson C.C."/>
            <person name="Thompson F.L."/>
        </authorList>
    </citation>
    <scope>NUCLEOTIDE SEQUENCE [LARGE SCALE GENOMIC DNA]</scope>
    <source>
        <strain evidence="2 3">CCMR0081</strain>
    </source>
</reference>
<gene>
    <name evidence="2" type="ORF">DXZ20_28160</name>
</gene>
<dbReference type="RefSeq" id="WP_163702397.1">
    <property type="nucleotide sequence ID" value="NZ_QXHD01000004.1"/>
</dbReference>
<dbReference type="InterPro" id="IPR029058">
    <property type="entry name" value="AB_hydrolase_fold"/>
</dbReference>
<dbReference type="PANTHER" id="PTHR37946">
    <property type="entry name" value="SLL1969 PROTEIN"/>
    <property type="match status" value="1"/>
</dbReference>
<evidence type="ECO:0000313" key="2">
    <source>
        <dbReference type="EMBL" id="NEZ59451.1"/>
    </source>
</evidence>